<evidence type="ECO:0000259" key="4">
    <source>
        <dbReference type="SMART" id="SM00822"/>
    </source>
</evidence>
<name>A0ABP8C5G0_9ACTN</name>
<keyword evidence="6" id="KW-1185">Reference proteome</keyword>
<dbReference type="InterPro" id="IPR057326">
    <property type="entry name" value="KR_dom"/>
</dbReference>
<dbReference type="SMART" id="SM00822">
    <property type="entry name" value="PKS_KR"/>
    <property type="match status" value="1"/>
</dbReference>
<evidence type="ECO:0000256" key="3">
    <source>
        <dbReference type="RuleBase" id="RU000363"/>
    </source>
</evidence>
<dbReference type="PANTHER" id="PTHR42760:SF133">
    <property type="entry name" value="3-OXOACYL-[ACYL-CARRIER-PROTEIN] REDUCTASE"/>
    <property type="match status" value="1"/>
</dbReference>
<comment type="similarity">
    <text evidence="1 3">Belongs to the short-chain dehydrogenases/reductases (SDR) family.</text>
</comment>
<keyword evidence="2" id="KW-0560">Oxidoreductase</keyword>
<sequence>MAELRRGGLGRYEVAGRIVVVAGGSGGIGAACARVFAEAGATVVVGYHGGADRAARVRDDLPGTGHEIIRLPLEDSATLAEAARFVAERHGRCDVLVNAAGVTAAVPHSDLRALDDETFDQILRTNVRGSFALVREFADVLKARPDADAVVVHVSSVSGSTGLGSSIAYCASKAAMDVMTVSLARVLAPEVRVVAVAPAAVDTDFVPGRDAAAIERQAAGTPLRIVADPQDIALSVLGAVTHLRLATGTSIVVDGGRHL</sequence>
<dbReference type="SUPFAM" id="SSF51735">
    <property type="entry name" value="NAD(P)-binding Rossmann-fold domains"/>
    <property type="match status" value="1"/>
</dbReference>
<dbReference type="InterPro" id="IPR020904">
    <property type="entry name" value="Sc_DH/Rdtase_CS"/>
</dbReference>
<evidence type="ECO:0000256" key="2">
    <source>
        <dbReference type="ARBA" id="ARBA00023002"/>
    </source>
</evidence>
<evidence type="ECO:0000256" key="1">
    <source>
        <dbReference type="ARBA" id="ARBA00006484"/>
    </source>
</evidence>
<reference evidence="6" key="1">
    <citation type="journal article" date="2019" name="Int. J. Syst. Evol. Microbiol.">
        <title>The Global Catalogue of Microorganisms (GCM) 10K type strain sequencing project: providing services to taxonomists for standard genome sequencing and annotation.</title>
        <authorList>
            <consortium name="The Broad Institute Genomics Platform"/>
            <consortium name="The Broad Institute Genome Sequencing Center for Infectious Disease"/>
            <person name="Wu L."/>
            <person name="Ma J."/>
        </authorList>
    </citation>
    <scope>NUCLEOTIDE SEQUENCE [LARGE SCALE GENOMIC DNA]</scope>
    <source>
        <strain evidence="6">JCM 17440</strain>
    </source>
</reference>
<dbReference type="PRINTS" id="PR00081">
    <property type="entry name" value="GDHRDH"/>
</dbReference>
<comment type="caution">
    <text evidence="5">The sequence shown here is derived from an EMBL/GenBank/DDBJ whole genome shotgun (WGS) entry which is preliminary data.</text>
</comment>
<gene>
    <name evidence="5" type="ORF">GCM10022254_36560</name>
</gene>
<feature type="domain" description="Ketoreductase" evidence="4">
    <location>
        <begin position="17"/>
        <end position="200"/>
    </location>
</feature>
<dbReference type="PROSITE" id="PS00061">
    <property type="entry name" value="ADH_SHORT"/>
    <property type="match status" value="1"/>
</dbReference>
<evidence type="ECO:0000313" key="6">
    <source>
        <dbReference type="Proteomes" id="UP001501710"/>
    </source>
</evidence>
<proteinExistence type="inferred from homology"/>
<accession>A0ABP8C5G0</accession>
<dbReference type="Proteomes" id="UP001501710">
    <property type="component" value="Unassembled WGS sequence"/>
</dbReference>
<evidence type="ECO:0000313" key="5">
    <source>
        <dbReference type="EMBL" id="GAA4233643.1"/>
    </source>
</evidence>
<dbReference type="Gene3D" id="3.40.50.720">
    <property type="entry name" value="NAD(P)-binding Rossmann-like Domain"/>
    <property type="match status" value="1"/>
</dbReference>
<dbReference type="CDD" id="cd05233">
    <property type="entry name" value="SDR_c"/>
    <property type="match status" value="1"/>
</dbReference>
<dbReference type="RefSeq" id="WP_344898095.1">
    <property type="nucleotide sequence ID" value="NZ_BAABAS010000007.1"/>
</dbReference>
<dbReference type="InterPro" id="IPR036291">
    <property type="entry name" value="NAD(P)-bd_dom_sf"/>
</dbReference>
<dbReference type="EMBL" id="BAABAS010000007">
    <property type="protein sequence ID" value="GAA4233643.1"/>
    <property type="molecule type" value="Genomic_DNA"/>
</dbReference>
<dbReference type="PRINTS" id="PR00080">
    <property type="entry name" value="SDRFAMILY"/>
</dbReference>
<dbReference type="PROSITE" id="PS51257">
    <property type="entry name" value="PROKAR_LIPOPROTEIN"/>
    <property type="match status" value="1"/>
</dbReference>
<dbReference type="InterPro" id="IPR002347">
    <property type="entry name" value="SDR_fam"/>
</dbReference>
<dbReference type="Pfam" id="PF00106">
    <property type="entry name" value="adh_short"/>
    <property type="match status" value="1"/>
</dbReference>
<organism evidence="5 6">
    <name type="scientific">Actinomadura meridiana</name>
    <dbReference type="NCBI Taxonomy" id="559626"/>
    <lineage>
        <taxon>Bacteria</taxon>
        <taxon>Bacillati</taxon>
        <taxon>Actinomycetota</taxon>
        <taxon>Actinomycetes</taxon>
        <taxon>Streptosporangiales</taxon>
        <taxon>Thermomonosporaceae</taxon>
        <taxon>Actinomadura</taxon>
    </lineage>
</organism>
<dbReference type="PANTHER" id="PTHR42760">
    <property type="entry name" value="SHORT-CHAIN DEHYDROGENASES/REDUCTASES FAMILY MEMBER"/>
    <property type="match status" value="1"/>
</dbReference>
<protein>
    <submittedName>
        <fullName evidence="5">SDR family oxidoreductase</fullName>
    </submittedName>
</protein>